<dbReference type="Gene3D" id="3.30.40.10">
    <property type="entry name" value="Zinc/RING finger domain, C3HC4 (zinc finger)"/>
    <property type="match status" value="1"/>
</dbReference>
<dbReference type="PROSITE" id="PS01359">
    <property type="entry name" value="ZF_PHD_1"/>
    <property type="match status" value="1"/>
</dbReference>
<evidence type="ECO:0000256" key="3">
    <source>
        <dbReference type="ARBA" id="ARBA00022833"/>
    </source>
</evidence>
<evidence type="ECO:0000313" key="8">
    <source>
        <dbReference type="Proteomes" id="UP001652625"/>
    </source>
</evidence>
<dbReference type="InterPro" id="IPR001965">
    <property type="entry name" value="Znf_PHD"/>
</dbReference>
<feature type="region of interest" description="Disordered" evidence="5">
    <location>
        <begin position="737"/>
        <end position="757"/>
    </location>
</feature>
<evidence type="ECO:0000256" key="2">
    <source>
        <dbReference type="ARBA" id="ARBA00022771"/>
    </source>
</evidence>
<dbReference type="PROSITE" id="PS50016">
    <property type="entry name" value="ZF_PHD_2"/>
    <property type="match status" value="1"/>
</dbReference>
<name>A0ABM4BEH4_HYDVU</name>
<dbReference type="Gene3D" id="2.30.30.1150">
    <property type="match status" value="1"/>
</dbReference>
<evidence type="ECO:0000256" key="4">
    <source>
        <dbReference type="PROSITE-ProRule" id="PRU00175"/>
    </source>
</evidence>
<dbReference type="InterPro" id="IPR019786">
    <property type="entry name" value="Zinc_finger_PHD-type_CS"/>
</dbReference>
<dbReference type="InterPro" id="IPR001841">
    <property type="entry name" value="Znf_RING"/>
</dbReference>
<dbReference type="SUPFAM" id="SSF57850">
    <property type="entry name" value="RING/U-box"/>
    <property type="match status" value="1"/>
</dbReference>
<feature type="region of interest" description="Disordered" evidence="5">
    <location>
        <begin position="1"/>
        <end position="20"/>
    </location>
</feature>
<keyword evidence="1" id="KW-0479">Metal-binding</keyword>
<evidence type="ECO:0000259" key="6">
    <source>
        <dbReference type="PROSITE" id="PS50016"/>
    </source>
</evidence>
<feature type="compositionally biased region" description="Acidic residues" evidence="5">
    <location>
        <begin position="29"/>
        <end position="48"/>
    </location>
</feature>
<dbReference type="PANTHER" id="PTHR12618">
    <property type="entry name" value="PHD AND RING FINGER DOMAIN-CONTAINING PROTEIN 1"/>
    <property type="match status" value="1"/>
</dbReference>
<dbReference type="InterPro" id="IPR017907">
    <property type="entry name" value="Znf_RING_CS"/>
</dbReference>
<dbReference type="Pfam" id="PF23030">
    <property type="entry name" value="SCAF11-like_C"/>
    <property type="match status" value="1"/>
</dbReference>
<evidence type="ECO:0000256" key="5">
    <source>
        <dbReference type="SAM" id="MobiDB-lite"/>
    </source>
</evidence>
<feature type="compositionally biased region" description="Acidic residues" evidence="5">
    <location>
        <begin position="1"/>
        <end position="14"/>
    </location>
</feature>
<feature type="domain" description="PHD-type" evidence="6">
    <location>
        <begin position="132"/>
        <end position="182"/>
    </location>
</feature>
<feature type="compositionally biased region" description="Polar residues" evidence="5">
    <location>
        <begin position="746"/>
        <end position="757"/>
    </location>
</feature>
<dbReference type="GeneID" id="100204904"/>
<sequence>MYNESEEESNEEDLFTTKSSRKRKLLVYSDEEGSSGGSDTDDNNSDDLEESDGLCPICLTEFTNQMVGVPKTCNHVFCLECLQEWAKKINNCPVDRSKFNFVLVYKIKDGPLVEEIYIEDKESKDDEFEDPPTYCEVCGSCEREDSLLLCDECDNGYHLDCLVPPLLAVPYDEWFCSNCQPKDQTVEVSLSKPSGFIGDEKLLMKIYEDHCASGFANGTSDSRVRTVAKVKNERRQNRRLERSRSARPRRPRNKDSMQRKRRKKMRRAVKRMNKELSYKITEKANNEKLKQKSEDNDTVISIYGDPYDLNEFHDASDDEHEPIVKHDVTNTEDVVGSILDGFITLDPNKVVVERDGSIKEKKKMEKALITNVPYVMPARKKKIRFIDDDDDVDIKKNENDKSVDKCMSSPKKITSEIYNSSQDIETSCCSIKQTKREILSGQLLKFKNDIALDKKIKKQLAEMRQKSNKKEFKSMASLHSISSFKIPKKIQIESNSLTHQPDVCQLDNSSAHHSGDSQRINSQKINISKPMQNSSHTKLSGAYAPNEFRKPIEKKQVLTLEKKIELYNQGKYKEICTKSREEIIKDTKERCLALMRGKKNNQDLKVNAFNLNQSNNSKILMQSNKTSSSNKCFDIKDSKECLQNQLENNIYNIYNKNKISSFPIKEPVKVSLAEYKMKMQQDKEKKSLFTNDVNECCHGDRKKNLFEELFGDPSISYLEETKEPCVNISQTQKINLSDTSKPHLSDTPTPHLSDAPTLNLSASSKKNLFETLQSNLSGLSNVSCCSVIPKIDHKDRKFFFPIQTDAYHKNKVSLSDIDKNKINDLYQTFNNLNNVVELGDSALKSNLPYMEHFTNHLSNINYDIKSEGHGKLVNNCGIPIAIVYPRSNLEENFTIGNNSSVVNLEKKQAAEFVNQKSPPIDKFYLEKIKALLKYDYKNGALTKDQWKDIVKQSVKQIQRDIDYYKQDGMIENLVESYLKKIKKKTMFENMMPAFI</sequence>
<keyword evidence="3" id="KW-0862">Zinc</keyword>
<dbReference type="CDD" id="cd15536">
    <property type="entry name" value="PHD_PHRF1"/>
    <property type="match status" value="1"/>
</dbReference>
<dbReference type="SMART" id="SM00184">
    <property type="entry name" value="RING"/>
    <property type="match status" value="2"/>
</dbReference>
<dbReference type="InterPro" id="IPR011011">
    <property type="entry name" value="Znf_FYVE_PHD"/>
</dbReference>
<dbReference type="InterPro" id="IPR013083">
    <property type="entry name" value="Znf_RING/FYVE/PHD"/>
</dbReference>
<evidence type="ECO:0000313" key="9">
    <source>
        <dbReference type="RefSeq" id="XP_065647370.1"/>
    </source>
</evidence>
<evidence type="ECO:0000313" key="11">
    <source>
        <dbReference type="RefSeq" id="XP_065647372.1"/>
    </source>
</evidence>
<dbReference type="RefSeq" id="XP_065647371.1">
    <property type="nucleotide sequence ID" value="XM_065791299.1"/>
</dbReference>
<evidence type="ECO:0000313" key="10">
    <source>
        <dbReference type="RefSeq" id="XP_065647371.1"/>
    </source>
</evidence>
<dbReference type="Proteomes" id="UP001652625">
    <property type="component" value="Chromosome 02"/>
</dbReference>
<dbReference type="RefSeq" id="XP_065647372.1">
    <property type="nucleotide sequence ID" value="XM_065791300.1"/>
</dbReference>
<dbReference type="InterPro" id="IPR019787">
    <property type="entry name" value="Znf_PHD-finger"/>
</dbReference>
<evidence type="ECO:0000259" key="7">
    <source>
        <dbReference type="PROSITE" id="PS50089"/>
    </source>
</evidence>
<feature type="compositionally biased region" description="Basic and acidic residues" evidence="5">
    <location>
        <begin position="230"/>
        <end position="244"/>
    </location>
</feature>
<feature type="domain" description="RING-type" evidence="7">
    <location>
        <begin position="55"/>
        <end position="96"/>
    </location>
</feature>
<feature type="region of interest" description="Disordered" evidence="5">
    <location>
        <begin position="222"/>
        <end position="268"/>
    </location>
</feature>
<feature type="compositionally biased region" description="Basic residues" evidence="5">
    <location>
        <begin position="259"/>
        <end position="268"/>
    </location>
</feature>
<feature type="region of interest" description="Disordered" evidence="5">
    <location>
        <begin position="26"/>
        <end position="48"/>
    </location>
</feature>
<dbReference type="PANTHER" id="PTHR12618:SF20">
    <property type="entry name" value="PHD AND RING FINGER DOMAIN-CONTAINING PROTEIN 1"/>
    <property type="match status" value="1"/>
</dbReference>
<protein>
    <submittedName>
        <fullName evidence="9 10">Uncharacterized protein LOC100204904 isoform X2</fullName>
    </submittedName>
</protein>
<dbReference type="PROSITE" id="PS50089">
    <property type="entry name" value="ZF_RING_2"/>
    <property type="match status" value="1"/>
</dbReference>
<keyword evidence="8" id="KW-1185">Reference proteome</keyword>
<dbReference type="Pfam" id="PF13639">
    <property type="entry name" value="zf-RING_2"/>
    <property type="match status" value="1"/>
</dbReference>
<accession>A0ABM4BEH4</accession>
<organism evidence="8 9">
    <name type="scientific">Hydra vulgaris</name>
    <name type="common">Hydra</name>
    <name type="synonym">Hydra attenuata</name>
    <dbReference type="NCBI Taxonomy" id="6087"/>
    <lineage>
        <taxon>Eukaryota</taxon>
        <taxon>Metazoa</taxon>
        <taxon>Cnidaria</taxon>
        <taxon>Hydrozoa</taxon>
        <taxon>Hydroidolina</taxon>
        <taxon>Anthoathecata</taxon>
        <taxon>Aplanulata</taxon>
        <taxon>Hydridae</taxon>
        <taxon>Hydra</taxon>
    </lineage>
</organism>
<keyword evidence="2 4" id="KW-0863">Zinc-finger</keyword>
<dbReference type="RefSeq" id="XP_065647370.1">
    <property type="nucleotide sequence ID" value="XM_065791298.1"/>
</dbReference>
<proteinExistence type="predicted"/>
<dbReference type="SMART" id="SM00249">
    <property type="entry name" value="PHD"/>
    <property type="match status" value="1"/>
</dbReference>
<gene>
    <name evidence="9 10 11" type="primary">LOC100204904</name>
</gene>
<dbReference type="Pfam" id="PF00628">
    <property type="entry name" value="PHD"/>
    <property type="match status" value="1"/>
</dbReference>
<dbReference type="PROSITE" id="PS00518">
    <property type="entry name" value="ZF_RING_1"/>
    <property type="match status" value="1"/>
</dbReference>
<dbReference type="SUPFAM" id="SSF57903">
    <property type="entry name" value="FYVE/PHD zinc finger"/>
    <property type="match status" value="1"/>
</dbReference>
<reference evidence="8 9" key="1">
    <citation type="submission" date="2025-05" db="UniProtKB">
        <authorList>
            <consortium name="RefSeq"/>
        </authorList>
    </citation>
    <scope>NUCLEOTIDE SEQUENCE [LARGE SCALE GENOMIC DNA]</scope>
</reference>
<dbReference type="InterPro" id="IPR047157">
    <property type="entry name" value="PHRF1/Atg35"/>
</dbReference>
<dbReference type="InterPro" id="IPR057031">
    <property type="entry name" value="SFR19-like_C"/>
</dbReference>
<evidence type="ECO:0000256" key="1">
    <source>
        <dbReference type="ARBA" id="ARBA00022723"/>
    </source>
</evidence>